<dbReference type="PANTHER" id="PTHR47817:SF2">
    <property type="entry name" value="OS04G0686300 PROTEIN"/>
    <property type="match status" value="1"/>
</dbReference>
<dbReference type="Proteomes" id="UP001497392">
    <property type="component" value="Unassembled WGS sequence"/>
</dbReference>
<comment type="caution">
    <text evidence="2">The sequence shown here is derived from an EMBL/GenBank/DDBJ whole genome shotgun (WGS) entry which is preliminary data.</text>
</comment>
<dbReference type="Pfam" id="PF02594">
    <property type="entry name" value="DUF167"/>
    <property type="match status" value="1"/>
</dbReference>
<name>A0ABP1G6T5_9CHLO</name>
<gene>
    <name evidence="2" type="primary">g9986</name>
    <name evidence="2" type="ORF">VP750_LOCUS8986</name>
</gene>
<protein>
    <submittedName>
        <fullName evidence="2">G9986 protein</fullName>
    </submittedName>
</protein>
<dbReference type="NCBIfam" id="TIGR00251">
    <property type="entry name" value="DUF167 family protein"/>
    <property type="match status" value="1"/>
</dbReference>
<organism evidence="2 3">
    <name type="scientific">Coccomyxa viridis</name>
    <dbReference type="NCBI Taxonomy" id="1274662"/>
    <lineage>
        <taxon>Eukaryota</taxon>
        <taxon>Viridiplantae</taxon>
        <taxon>Chlorophyta</taxon>
        <taxon>core chlorophytes</taxon>
        <taxon>Trebouxiophyceae</taxon>
        <taxon>Trebouxiophyceae incertae sedis</taxon>
        <taxon>Coccomyxaceae</taxon>
        <taxon>Coccomyxa</taxon>
    </lineage>
</organism>
<dbReference type="SMART" id="SM01152">
    <property type="entry name" value="DUF167"/>
    <property type="match status" value="1"/>
</dbReference>
<dbReference type="SUPFAM" id="SSF69786">
    <property type="entry name" value="YggU-like"/>
    <property type="match status" value="1"/>
</dbReference>
<dbReference type="Gene3D" id="3.30.1200.10">
    <property type="entry name" value="YggU-like"/>
    <property type="match status" value="1"/>
</dbReference>
<keyword evidence="3" id="KW-1185">Reference proteome</keyword>
<proteinExistence type="inferred from homology"/>
<accession>A0ABP1G6T5</accession>
<dbReference type="InterPro" id="IPR036591">
    <property type="entry name" value="YggU-like_sf"/>
</dbReference>
<dbReference type="EMBL" id="CAXHTA020000017">
    <property type="protein sequence ID" value="CAL5227080.1"/>
    <property type="molecule type" value="Genomic_DNA"/>
</dbReference>
<dbReference type="InterPro" id="IPR003746">
    <property type="entry name" value="DUF167"/>
</dbReference>
<evidence type="ECO:0000313" key="3">
    <source>
        <dbReference type="Proteomes" id="UP001497392"/>
    </source>
</evidence>
<dbReference type="PANTHER" id="PTHR47817">
    <property type="entry name" value="OS04G0686300 PROTEIN"/>
    <property type="match status" value="1"/>
</dbReference>
<comment type="similarity">
    <text evidence="1">Belongs to the UPF0235 family.</text>
</comment>
<reference evidence="2 3" key="1">
    <citation type="submission" date="2024-06" db="EMBL/GenBank/DDBJ databases">
        <authorList>
            <person name="Kraege A."/>
            <person name="Thomma B."/>
        </authorList>
    </citation>
    <scope>NUCLEOTIDE SEQUENCE [LARGE SCALE GENOMIC DNA]</scope>
</reference>
<sequence length="95" mass="9846">MHAKPGAKVAGIAVSEGRLNIAVQAQPQDGKANEAVVDYLASVLDIRKRCISLTMGSKSRDKVLKIEGMGGTTAASAITKALQERAQVPEGMAIG</sequence>
<evidence type="ECO:0000256" key="1">
    <source>
        <dbReference type="ARBA" id="ARBA00010364"/>
    </source>
</evidence>
<evidence type="ECO:0000313" key="2">
    <source>
        <dbReference type="EMBL" id="CAL5227080.1"/>
    </source>
</evidence>